<reference evidence="1 2" key="1">
    <citation type="submission" date="2017-01" db="EMBL/GenBank/DDBJ databases">
        <title>Genome Sequencing of a Marine Spirillum, Oceanospirillum multiglobuliferum ATCC 33336, from Japan.</title>
        <authorList>
            <person name="Carney J.G."/>
            <person name="Trachtenberg A.M."/>
            <person name="Rheaume B.A."/>
            <person name="Linnane J.D."/>
            <person name="Pitts N.L."/>
            <person name="Mykles D.L."/>
            <person name="Maclea K.S."/>
        </authorList>
    </citation>
    <scope>NUCLEOTIDE SEQUENCE [LARGE SCALE GENOMIC DNA]</scope>
    <source>
        <strain evidence="1 2">ATCC 33336</strain>
    </source>
</reference>
<organism evidence="1 2">
    <name type="scientific">Oceanospirillum multiglobuliferum</name>
    <dbReference type="NCBI Taxonomy" id="64969"/>
    <lineage>
        <taxon>Bacteria</taxon>
        <taxon>Pseudomonadati</taxon>
        <taxon>Pseudomonadota</taxon>
        <taxon>Gammaproteobacteria</taxon>
        <taxon>Oceanospirillales</taxon>
        <taxon>Oceanospirillaceae</taxon>
        <taxon>Oceanospirillum</taxon>
    </lineage>
</organism>
<evidence type="ECO:0000313" key="2">
    <source>
        <dbReference type="Proteomes" id="UP000191418"/>
    </source>
</evidence>
<dbReference type="OrthoDB" id="9791944at2"/>
<dbReference type="SUPFAM" id="SSF53335">
    <property type="entry name" value="S-adenosyl-L-methionine-dependent methyltransferases"/>
    <property type="match status" value="1"/>
</dbReference>
<dbReference type="InterPro" id="IPR029063">
    <property type="entry name" value="SAM-dependent_MTases_sf"/>
</dbReference>
<comment type="caution">
    <text evidence="1">The sequence shown here is derived from an EMBL/GenBank/DDBJ whole genome shotgun (WGS) entry which is preliminary data.</text>
</comment>
<gene>
    <name evidence="1" type="ORF">BTE48_07485</name>
</gene>
<evidence type="ECO:0008006" key="3">
    <source>
        <dbReference type="Google" id="ProtNLM"/>
    </source>
</evidence>
<dbReference type="AlphaFoldDB" id="A0A1T4NPY2"/>
<dbReference type="Pfam" id="PF13489">
    <property type="entry name" value="Methyltransf_23"/>
    <property type="match status" value="1"/>
</dbReference>
<dbReference type="STRING" id="64969.SAMN02745127_01195"/>
<keyword evidence="2" id="KW-1185">Reference proteome</keyword>
<name>A0A1T4NPY2_9GAMM</name>
<sequence length="219" mass="25124">MSSQSLSPQCPLCQHSATTLFFKDPKRHYWQCAVCALVFVAKAEQLSHEEEKAFYGFHENDPNDQGYRRFLDRMALPMQQRVAKGAKGLDFGSGPGPTLSVMLQERGYQMKIFDPYFANQPEVLTESYDFITSTEVFEHLSAPHLIIEQLLSLLKPEGYLGVMTKRLVAPAHFSGWHYKNDPTHISFYADQSFQWMADHYGLQLELIDQDVVVLQKRAQ</sequence>
<dbReference type="Gene3D" id="3.40.50.150">
    <property type="entry name" value="Vaccinia Virus protein VP39"/>
    <property type="match status" value="1"/>
</dbReference>
<proteinExistence type="predicted"/>
<protein>
    <recommendedName>
        <fullName evidence="3">Methyltransferase</fullName>
    </recommendedName>
</protein>
<evidence type="ECO:0000313" key="1">
    <source>
        <dbReference type="EMBL" id="OPX55727.1"/>
    </source>
</evidence>
<dbReference type="Proteomes" id="UP000191418">
    <property type="component" value="Unassembled WGS sequence"/>
</dbReference>
<dbReference type="RefSeq" id="WP_078744816.1">
    <property type="nucleotide sequence ID" value="NZ_FUXG01000006.1"/>
</dbReference>
<dbReference type="EMBL" id="MTSM01000007">
    <property type="protein sequence ID" value="OPX55727.1"/>
    <property type="molecule type" value="Genomic_DNA"/>
</dbReference>
<accession>A0A1T4NPY2</accession>